<dbReference type="PANTHER" id="PTHR45642">
    <property type="entry name" value="GDSL ESTERASE/LIPASE EXL3"/>
    <property type="match status" value="1"/>
</dbReference>
<accession>A0A3N7K6Y1</accession>
<evidence type="ECO:0000256" key="2">
    <source>
        <dbReference type="SAM" id="SignalP"/>
    </source>
</evidence>
<dbReference type="GO" id="GO:0016788">
    <property type="term" value="F:hydrolase activity, acting on ester bonds"/>
    <property type="evidence" value="ECO:0007669"/>
    <property type="project" value="InterPro"/>
</dbReference>
<dbReference type="InterPro" id="IPR001087">
    <property type="entry name" value="GDSL"/>
</dbReference>
<dbReference type="InterPro" id="IPR050592">
    <property type="entry name" value="GDSL_lipolytic_enzyme"/>
</dbReference>
<dbReference type="PANTHER" id="PTHR45642:SF139">
    <property type="entry name" value="SGNH HYDROLASE-TYPE ESTERASE DOMAIN-CONTAINING PROTEIN"/>
    <property type="match status" value="1"/>
</dbReference>
<organism evidence="3 4">
    <name type="scientific">Piscinibacter terrae</name>
    <dbReference type="NCBI Taxonomy" id="2496871"/>
    <lineage>
        <taxon>Bacteria</taxon>
        <taxon>Pseudomonadati</taxon>
        <taxon>Pseudomonadota</taxon>
        <taxon>Betaproteobacteria</taxon>
        <taxon>Burkholderiales</taxon>
        <taxon>Sphaerotilaceae</taxon>
        <taxon>Piscinibacter</taxon>
    </lineage>
</organism>
<dbReference type="Gene3D" id="3.40.50.1110">
    <property type="entry name" value="SGNH hydrolase"/>
    <property type="match status" value="1"/>
</dbReference>
<gene>
    <name evidence="3" type="ORF">DZC73_06405</name>
</gene>
<dbReference type="SUPFAM" id="SSF52266">
    <property type="entry name" value="SGNH hydrolase"/>
    <property type="match status" value="1"/>
</dbReference>
<feature type="chain" id="PRO_5018294631" evidence="2">
    <location>
        <begin position="22"/>
        <end position="393"/>
    </location>
</feature>
<sequence>MKNVRSWGVSAVVAVLLVACGGGDPDVPGTGSPAGAPTTKGTFTAVVSFGDSLSDVGTYAPATSLAGNGTAPYFGGKFTTNSATGTVWVENLATSMGIVVTPAEVGFGASSVKCPAAATPALAGTCTAYGQGGARVTDPNGIGHAGGALTVPVVTQIANHLTRFTSFKDSDLILVYAGNNDVFTQFGTFAATAAQVQADAAAGKLTADQANAALFNAQTLAQGEMKKAALELAALVRTQILAKGGKYVAVMTLSDIADTPFGNSLPASARPVLTDLSRIFNLWLRDALTNQPVQLIDTFTIFKDGYANPGKYGIVNNTVPACDATKISAITSGAVTDGSSLFCNSTPGAPYNGLRTGADVNTWQFADGVHPTTGGHKIISDAFAAQLHAFGWI</sequence>
<feature type="signal peptide" evidence="2">
    <location>
        <begin position="1"/>
        <end position="21"/>
    </location>
</feature>
<comment type="caution">
    <text evidence="3">The sequence shown here is derived from an EMBL/GenBank/DDBJ whole genome shotgun (WGS) entry which is preliminary data.</text>
</comment>
<evidence type="ECO:0000313" key="4">
    <source>
        <dbReference type="Proteomes" id="UP000267464"/>
    </source>
</evidence>
<protein>
    <submittedName>
        <fullName evidence="3">Lipase</fullName>
    </submittedName>
</protein>
<dbReference type="AlphaFoldDB" id="A0A3N7K6Y1"/>
<dbReference type="RefSeq" id="WP_124539317.1">
    <property type="nucleotide sequence ID" value="NZ_QUSW01000001.1"/>
</dbReference>
<dbReference type="PROSITE" id="PS51257">
    <property type="entry name" value="PROKAR_LIPOPROTEIN"/>
    <property type="match status" value="1"/>
</dbReference>
<dbReference type="OrthoDB" id="5292073at2"/>
<reference evidence="3 4" key="1">
    <citation type="submission" date="2018-08" db="EMBL/GenBank/DDBJ databases">
        <authorList>
            <person name="Khan S.A."/>
            <person name="Jeon C.O."/>
            <person name="Chun B.H."/>
            <person name="Jeong S.E."/>
        </authorList>
    </citation>
    <scope>NUCLEOTIDE SEQUENCE [LARGE SCALE GENOMIC DNA]</scope>
    <source>
        <strain evidence="3 4">S-16</strain>
    </source>
</reference>
<dbReference type="InterPro" id="IPR036514">
    <property type="entry name" value="SGNH_hydro_sf"/>
</dbReference>
<dbReference type="Pfam" id="PF00657">
    <property type="entry name" value="Lipase_GDSL"/>
    <property type="match status" value="1"/>
</dbReference>
<name>A0A3N7K6Y1_9BURK</name>
<proteinExistence type="predicted"/>
<keyword evidence="1 2" id="KW-0732">Signal</keyword>
<dbReference type="CDD" id="cd01847">
    <property type="entry name" value="Triacylglycerol_lipase_like"/>
    <property type="match status" value="1"/>
</dbReference>
<keyword evidence="4" id="KW-1185">Reference proteome</keyword>
<dbReference type="Proteomes" id="UP000267464">
    <property type="component" value="Unassembled WGS sequence"/>
</dbReference>
<evidence type="ECO:0000313" key="3">
    <source>
        <dbReference type="EMBL" id="RQP26625.1"/>
    </source>
</evidence>
<evidence type="ECO:0000256" key="1">
    <source>
        <dbReference type="ARBA" id="ARBA00022729"/>
    </source>
</evidence>
<reference evidence="3 4" key="2">
    <citation type="submission" date="2018-12" db="EMBL/GenBank/DDBJ databases">
        <title>Rhizobacter gummiphilus sp. nov., a rubber-degrading bacterium isolated from the soil of a botanical garden in Japan.</title>
        <authorList>
            <person name="Shunsuke S.S."/>
        </authorList>
    </citation>
    <scope>NUCLEOTIDE SEQUENCE [LARGE SCALE GENOMIC DNA]</scope>
    <source>
        <strain evidence="3 4">S-16</strain>
    </source>
</reference>
<dbReference type="EMBL" id="QUSW01000001">
    <property type="protein sequence ID" value="RQP26625.1"/>
    <property type="molecule type" value="Genomic_DNA"/>
</dbReference>